<dbReference type="InterPro" id="IPR039420">
    <property type="entry name" value="WalR-like"/>
</dbReference>
<evidence type="ECO:0000259" key="8">
    <source>
        <dbReference type="PROSITE" id="PS50110"/>
    </source>
</evidence>
<dbReference type="EMBL" id="AGIZ01000003">
    <property type="protein sequence ID" value="EHC17981.1"/>
    <property type="molecule type" value="Genomic_DNA"/>
</dbReference>
<evidence type="ECO:0000256" key="6">
    <source>
        <dbReference type="PROSITE-ProRule" id="PRU00169"/>
    </source>
</evidence>
<dbReference type="CDD" id="cd19935">
    <property type="entry name" value="REC_OmpR_CusR-like"/>
    <property type="match status" value="1"/>
</dbReference>
<dbReference type="InterPro" id="IPR016032">
    <property type="entry name" value="Sig_transdc_resp-reg_C-effctor"/>
</dbReference>
<dbReference type="SMART" id="SM00448">
    <property type="entry name" value="REC"/>
    <property type="match status" value="1"/>
</dbReference>
<feature type="domain" description="Response regulatory" evidence="8">
    <location>
        <begin position="96"/>
        <end position="210"/>
    </location>
</feature>
<dbReference type="GO" id="GO:0006355">
    <property type="term" value="P:regulation of DNA-templated transcription"/>
    <property type="evidence" value="ECO:0007669"/>
    <property type="project" value="InterPro"/>
</dbReference>
<dbReference type="SUPFAM" id="SSF46894">
    <property type="entry name" value="C-terminal effector domain of the bipartite response regulators"/>
    <property type="match status" value="1"/>
</dbReference>
<dbReference type="GO" id="GO:0000156">
    <property type="term" value="F:phosphorelay response regulator activity"/>
    <property type="evidence" value="ECO:0007669"/>
    <property type="project" value="TreeGrafter"/>
</dbReference>
<dbReference type="Pfam" id="PF00486">
    <property type="entry name" value="Trans_reg_C"/>
    <property type="match status" value="1"/>
</dbReference>
<evidence type="ECO:0000313" key="10">
    <source>
        <dbReference type="EMBL" id="EHC17981.1"/>
    </source>
</evidence>
<dbReference type="Gene3D" id="1.10.10.10">
    <property type="entry name" value="Winged helix-like DNA-binding domain superfamily/Winged helix DNA-binding domain"/>
    <property type="match status" value="1"/>
</dbReference>
<dbReference type="GO" id="GO:0032993">
    <property type="term" value="C:protein-DNA complex"/>
    <property type="evidence" value="ECO:0007669"/>
    <property type="project" value="TreeGrafter"/>
</dbReference>
<protein>
    <submittedName>
        <fullName evidence="10">Two component transcriptional regulator, winged helix family</fullName>
    </submittedName>
</protein>
<dbReference type="InterPro" id="IPR001789">
    <property type="entry name" value="Sig_transdc_resp-reg_receiver"/>
</dbReference>
<dbReference type="GO" id="GO:0005829">
    <property type="term" value="C:cytosol"/>
    <property type="evidence" value="ECO:0007669"/>
    <property type="project" value="TreeGrafter"/>
</dbReference>
<dbReference type="PROSITE" id="PS50110">
    <property type="entry name" value="RESPONSE_REGULATORY"/>
    <property type="match status" value="1"/>
</dbReference>
<dbReference type="SMART" id="SM00862">
    <property type="entry name" value="Trans_reg_C"/>
    <property type="match status" value="1"/>
</dbReference>
<name>G6FQ96_9CYAN</name>
<dbReference type="InterPro" id="IPR001867">
    <property type="entry name" value="OmpR/PhoB-type_DNA-bd"/>
</dbReference>
<keyword evidence="11" id="KW-1185">Reference proteome</keyword>
<comment type="caution">
    <text evidence="10">The sequence shown here is derived from an EMBL/GenBank/DDBJ whole genome shotgun (WGS) entry which is preliminary data.</text>
</comment>
<dbReference type="Gene3D" id="6.10.250.690">
    <property type="match status" value="1"/>
</dbReference>
<evidence type="ECO:0000256" key="5">
    <source>
        <dbReference type="ARBA" id="ARBA00023163"/>
    </source>
</evidence>
<dbReference type="InterPro" id="IPR036388">
    <property type="entry name" value="WH-like_DNA-bd_sf"/>
</dbReference>
<dbReference type="GO" id="GO:0000976">
    <property type="term" value="F:transcription cis-regulatory region binding"/>
    <property type="evidence" value="ECO:0007669"/>
    <property type="project" value="TreeGrafter"/>
</dbReference>
<evidence type="ECO:0000313" key="11">
    <source>
        <dbReference type="Proteomes" id="UP000004344"/>
    </source>
</evidence>
<evidence type="ECO:0000256" key="4">
    <source>
        <dbReference type="ARBA" id="ARBA00023125"/>
    </source>
</evidence>
<feature type="domain" description="OmpR/PhoB-type" evidence="9">
    <location>
        <begin position="218"/>
        <end position="317"/>
    </location>
</feature>
<dbReference type="SUPFAM" id="SSF52172">
    <property type="entry name" value="CheY-like"/>
    <property type="match status" value="1"/>
</dbReference>
<dbReference type="InterPro" id="IPR011006">
    <property type="entry name" value="CheY-like_superfamily"/>
</dbReference>
<dbReference type="FunFam" id="3.40.50.2300:FF:000002">
    <property type="entry name" value="DNA-binding response regulator PhoP"/>
    <property type="match status" value="1"/>
</dbReference>
<evidence type="ECO:0000256" key="1">
    <source>
        <dbReference type="ARBA" id="ARBA00022553"/>
    </source>
</evidence>
<evidence type="ECO:0000259" key="9">
    <source>
        <dbReference type="PROSITE" id="PS51755"/>
    </source>
</evidence>
<dbReference type="PANTHER" id="PTHR48111">
    <property type="entry name" value="REGULATOR OF RPOS"/>
    <property type="match status" value="1"/>
</dbReference>
<dbReference type="Gene3D" id="3.40.50.2300">
    <property type="match status" value="1"/>
</dbReference>
<keyword evidence="3" id="KW-0805">Transcription regulation</keyword>
<dbReference type="PATRIC" id="fig|741277.3.peg.1229"/>
<organism evidence="10 11">
    <name type="scientific">Fischerella thermalis JSC-11</name>
    <dbReference type="NCBI Taxonomy" id="741277"/>
    <lineage>
        <taxon>Bacteria</taxon>
        <taxon>Bacillati</taxon>
        <taxon>Cyanobacteriota</taxon>
        <taxon>Cyanophyceae</taxon>
        <taxon>Nostocales</taxon>
        <taxon>Hapalosiphonaceae</taxon>
        <taxon>Fischerella</taxon>
    </lineage>
</organism>
<sequence length="323" mass="36405">MRVLPHEQNWLACNCYQLSLHQILNRTGISTKSRDTMREKKHLTDKLIDWALVLGWSCTLSTSSKAKNPYDRPLVCPLGRSLAPYRELDLSAFGMRILLIEDDVAIAKAVAEALGDKGYTVEMAHDGQTGLAFAETGLFDLIVLDLTLPKLNGILLCQKLRQQNLSVPVLMLTARDTTADKIVGLDAGADDYIIKPFEISELLARVRALLRRRSLPFAETLTWEKLLLRVDSCETFYDGIILRLTPKEYALLELFLKNGSRILTRQYILERVWTFDDLPGEDTVKAHLRSLRQKLKLAGAPPNLIETVYGLGYRLNPNLQSAV</sequence>
<reference evidence="10 11" key="1">
    <citation type="submission" date="2011-09" db="EMBL/GenBank/DDBJ databases">
        <title>The draft genome of Fischerella sp. JSC-11.</title>
        <authorList>
            <consortium name="US DOE Joint Genome Institute (JGI-PGF)"/>
            <person name="Lucas S."/>
            <person name="Han J."/>
            <person name="Lapidus A."/>
            <person name="Cheng J.-F."/>
            <person name="Goodwin L."/>
            <person name="Pitluck S."/>
            <person name="Peters L."/>
            <person name="Land M.L."/>
            <person name="Hauser L."/>
            <person name="Sarkisova S."/>
            <person name="Bryant D.A."/>
            <person name="Brown I."/>
            <person name="Woyke T.J."/>
        </authorList>
    </citation>
    <scope>NUCLEOTIDE SEQUENCE [LARGE SCALE GENOMIC DNA]</scope>
    <source>
        <strain evidence="10 11">JSC-11</strain>
    </source>
</reference>
<keyword evidence="5" id="KW-0804">Transcription</keyword>
<proteinExistence type="predicted"/>
<dbReference type="Pfam" id="PF00072">
    <property type="entry name" value="Response_reg"/>
    <property type="match status" value="1"/>
</dbReference>
<dbReference type="PROSITE" id="PS51755">
    <property type="entry name" value="OMPR_PHOB"/>
    <property type="match status" value="1"/>
</dbReference>
<keyword evidence="2" id="KW-0902">Two-component regulatory system</keyword>
<dbReference type="Proteomes" id="UP000004344">
    <property type="component" value="Unassembled WGS sequence"/>
</dbReference>
<keyword evidence="4 7" id="KW-0238">DNA-binding</keyword>
<gene>
    <name evidence="10" type="ORF">FJSC11DRAFT_1043</name>
</gene>
<dbReference type="CDD" id="cd00383">
    <property type="entry name" value="trans_reg_C"/>
    <property type="match status" value="1"/>
</dbReference>
<accession>G6FQ96</accession>
<feature type="DNA-binding region" description="OmpR/PhoB-type" evidence="7">
    <location>
        <begin position="218"/>
        <end position="317"/>
    </location>
</feature>
<keyword evidence="1 6" id="KW-0597">Phosphoprotein</keyword>
<feature type="modified residue" description="4-aspartylphosphate" evidence="6">
    <location>
        <position position="145"/>
    </location>
</feature>
<evidence type="ECO:0000256" key="3">
    <source>
        <dbReference type="ARBA" id="ARBA00023015"/>
    </source>
</evidence>
<evidence type="ECO:0000256" key="2">
    <source>
        <dbReference type="ARBA" id="ARBA00023012"/>
    </source>
</evidence>
<dbReference type="PANTHER" id="PTHR48111:SF15">
    <property type="entry name" value="OMPR SUBFAMILY"/>
    <property type="match status" value="1"/>
</dbReference>
<evidence type="ECO:0000256" key="7">
    <source>
        <dbReference type="PROSITE-ProRule" id="PRU01091"/>
    </source>
</evidence>
<dbReference type="AlphaFoldDB" id="G6FQ96"/>